<dbReference type="SUPFAM" id="SSF52058">
    <property type="entry name" value="L domain-like"/>
    <property type="match status" value="1"/>
</dbReference>
<evidence type="ECO:0000256" key="4">
    <source>
        <dbReference type="ARBA" id="ARBA00023069"/>
    </source>
</evidence>
<comment type="subcellular location">
    <subcellularLocation>
        <location evidence="1">Cell projection</location>
        <location evidence="1">Cilium</location>
    </subcellularLocation>
</comment>
<dbReference type="OrthoDB" id="676979at2759"/>
<dbReference type="InterPro" id="IPR032675">
    <property type="entry name" value="LRR_dom_sf"/>
</dbReference>
<dbReference type="STRING" id="157072.A0A024U865"/>
<dbReference type="VEuPathDB" id="FungiDB:H310_06369"/>
<feature type="compositionally biased region" description="Polar residues" evidence="7">
    <location>
        <begin position="635"/>
        <end position="657"/>
    </location>
</feature>
<feature type="region of interest" description="Disordered" evidence="7">
    <location>
        <begin position="617"/>
        <end position="682"/>
    </location>
</feature>
<evidence type="ECO:0000256" key="2">
    <source>
        <dbReference type="ARBA" id="ARBA00022614"/>
    </source>
</evidence>
<protein>
    <recommendedName>
        <fullName evidence="9">U2A'/phosphoprotein 32 family A C-terminal domain-containing protein</fullName>
    </recommendedName>
</protein>
<feature type="compositionally biased region" description="Polar residues" evidence="7">
    <location>
        <begin position="409"/>
        <end position="420"/>
    </location>
</feature>
<feature type="compositionally biased region" description="Basic residues" evidence="7">
    <location>
        <begin position="664"/>
        <end position="676"/>
    </location>
</feature>
<evidence type="ECO:0000256" key="7">
    <source>
        <dbReference type="SAM" id="MobiDB-lite"/>
    </source>
</evidence>
<evidence type="ECO:0008006" key="9">
    <source>
        <dbReference type="Google" id="ProtNLM"/>
    </source>
</evidence>
<dbReference type="PANTHER" id="PTHR45973">
    <property type="entry name" value="PROTEIN PHOSPHATASE 1 REGULATORY SUBUNIT SDS22-RELATED"/>
    <property type="match status" value="1"/>
</dbReference>
<organism evidence="8">
    <name type="scientific">Aphanomyces invadans</name>
    <dbReference type="NCBI Taxonomy" id="157072"/>
    <lineage>
        <taxon>Eukaryota</taxon>
        <taxon>Sar</taxon>
        <taxon>Stramenopiles</taxon>
        <taxon>Oomycota</taxon>
        <taxon>Saprolegniomycetes</taxon>
        <taxon>Saprolegniales</taxon>
        <taxon>Verrucalvaceae</taxon>
        <taxon>Aphanomyces</taxon>
    </lineage>
</organism>
<dbReference type="InterPro" id="IPR001611">
    <property type="entry name" value="Leu-rich_rpt"/>
</dbReference>
<gene>
    <name evidence="8" type="ORF">H310_06369</name>
</gene>
<dbReference type="eggNOG" id="ENOG502RY0H">
    <property type="taxonomic scope" value="Eukaryota"/>
</dbReference>
<feature type="region of interest" description="Disordered" evidence="7">
    <location>
        <begin position="1447"/>
        <end position="1481"/>
    </location>
</feature>
<name>A0A024U865_9STRA</name>
<evidence type="ECO:0000313" key="8">
    <source>
        <dbReference type="EMBL" id="ETW01788.1"/>
    </source>
</evidence>
<dbReference type="GeneID" id="20083419"/>
<dbReference type="RefSeq" id="XP_008869636.1">
    <property type="nucleotide sequence ID" value="XM_008871414.1"/>
</dbReference>
<dbReference type="EMBL" id="KI913962">
    <property type="protein sequence ID" value="ETW01788.1"/>
    <property type="molecule type" value="Genomic_DNA"/>
</dbReference>
<dbReference type="PROSITE" id="PS51450">
    <property type="entry name" value="LRR"/>
    <property type="match status" value="1"/>
</dbReference>
<keyword evidence="6" id="KW-0175">Coiled coil</keyword>
<dbReference type="Gene3D" id="3.80.10.10">
    <property type="entry name" value="Ribonuclease Inhibitor"/>
    <property type="match status" value="1"/>
</dbReference>
<sequence>METLPRRRKKKRSHATITMMDVIKSNGMRVVEGTKLNLVAKGIDSIGPVVAAIAQTTTCLYLSQNNIASLDGLTQFTRLKVLSLGGNLLSRFDEFDFLAPQLPSLRTLLLTGNPLCDAPNYRFRIISALSMVHTLDGTDVTPKEREIAPFLVAQDASLRHVVYDNHMEISRLEWIVLLIPMHKEFYHIVFNAHGSSLRCHDRRPQLEKMAVDVALLLRLMKHVDSETKPTPVELYHRQVENQLQRVVVRAYSHLQHHPLRKAKQLLQKFGNQRLKNVEPPPPPSWEDAYASVISLQQNTMAKLRGLCERNRRDLVDALKSLVIRDPGHRLHNARYEHEQRRQDLTFEREQLLREYQNQCDRQALKPNDWNSHPGLPPQLLDPDDARRHCLPNTTPVSRFPAHNHCPTKSPDQPSRCTTNRHAQHSPPPPPPAPLSGDLQRGRSKRTHEKLIAKVFQLDDNVPSADESADAMSVPPTLLHVPTESVCKRRQLEVLEKRRTDLDISQDEKRRFRRDETAPLDHTLRDLHNTLHDRSGKVTPFGTTHIESDACQHVQAWPTDSTLPHAAPSRPPKDFGAMTPADAPVPSCMALNASNQTTTMQWPHADTMDVEPPVTPRPSAAHFDAAAPTDHRATGATVSTKNRCTTTPQSATRSSNSPLVVKNPRAPRPKSVPRPRRPPPPSTLCLLASSSLWRTKVGRVFHAWRQFVEVHQKLDTQQFQRLRRYSRHVLASWRHYCNQQLRLRIFATYRDHRSLLRCFHRWANASRFHAIAAFAVARRDKARLQKLMQVWKQWTDQAASIRLAQEREHHRRTCQMLRRVMGAWRRCTHVHLLHRIHERQLRRVHAKYTLHVVFHGWRRWFDRNVQPRHHLELTVRTTRVRRNIREAFRAWKALVAVACRFHKRTSLVAWRQWQMWVERRRQKARATRRIDRYIVKKAMMRWASLTRAQKHRARMVAITRRQWVHHKLRQVWRHWTTYKSMRRKYVQGCLKAFKHRRIKLERRVWHAWATATATHLHARKKQKQATLAEAFHGFRRAVCKQHARRDVDRRTSHLATRHAHHWVQQCMTRWRVFALQRRKPYGLMRFASSLRSHALLGRLWTCWRTQYTQVLQTRLQTADAKAAQNVAERSRVMAEMLQLNDTTIQLAEQVSTWKATSKEKDESIRTWQQSHDKIDQANAVLQQRVVALQQRLQDMEQARLDQERLDEADRTQYAEHVGAVEATNEGLRRQLRNSQDALLQTQQQLTREREKHQRHNDDKKKLQLQLDQKVDEMAKLQRSLQRVEDTLAVERAERQDAAARCKDYEMRLADTVRAIQEHEADQDNQLRQTHDVALDMERRWKEAEAKNTELVKLLDEKNNCVAALTSQVQTHRSVEAHRVSALLEEVQANIQKNQLKTQCQLDQHVVEPYAQDDMHELNAHTATIHDDIKALQNRIMRRLQQTPLDTVAATTRQGMVSHDVPKGKARGGLKASTKPQAKPKPK</sequence>
<evidence type="ECO:0000256" key="5">
    <source>
        <dbReference type="ARBA" id="ARBA00023273"/>
    </source>
</evidence>
<evidence type="ECO:0000256" key="3">
    <source>
        <dbReference type="ARBA" id="ARBA00022737"/>
    </source>
</evidence>
<evidence type="ECO:0000256" key="6">
    <source>
        <dbReference type="SAM" id="Coils"/>
    </source>
</evidence>
<proteinExistence type="predicted"/>
<keyword evidence="3" id="KW-0677">Repeat</keyword>
<evidence type="ECO:0000256" key="1">
    <source>
        <dbReference type="ARBA" id="ARBA00004138"/>
    </source>
</evidence>
<keyword evidence="5" id="KW-0966">Cell projection</keyword>
<keyword evidence="2" id="KW-0433">Leucine-rich repeat</keyword>
<reference evidence="8" key="1">
    <citation type="submission" date="2013-12" db="EMBL/GenBank/DDBJ databases">
        <title>The Genome Sequence of Aphanomyces invadans NJM9701.</title>
        <authorList>
            <consortium name="The Broad Institute Genomics Platform"/>
            <person name="Russ C."/>
            <person name="Tyler B."/>
            <person name="van West P."/>
            <person name="Dieguez-Uribeondo J."/>
            <person name="Young S.K."/>
            <person name="Zeng Q."/>
            <person name="Gargeya S."/>
            <person name="Fitzgerald M."/>
            <person name="Abouelleil A."/>
            <person name="Alvarado L."/>
            <person name="Chapman S.B."/>
            <person name="Gainer-Dewar J."/>
            <person name="Goldberg J."/>
            <person name="Griggs A."/>
            <person name="Gujja S."/>
            <person name="Hansen M."/>
            <person name="Howarth C."/>
            <person name="Imamovic A."/>
            <person name="Ireland A."/>
            <person name="Larimer J."/>
            <person name="McCowan C."/>
            <person name="Murphy C."/>
            <person name="Pearson M."/>
            <person name="Poon T.W."/>
            <person name="Priest M."/>
            <person name="Roberts A."/>
            <person name="Saif S."/>
            <person name="Shea T."/>
            <person name="Sykes S."/>
            <person name="Wortman J."/>
            <person name="Nusbaum C."/>
            <person name="Birren B."/>
        </authorList>
    </citation>
    <scope>NUCLEOTIDE SEQUENCE [LARGE SCALE GENOMIC DNA]</scope>
    <source>
        <strain evidence="8">NJM9701</strain>
    </source>
</reference>
<dbReference type="PANTHER" id="PTHR45973:SF9">
    <property type="entry name" value="LEUCINE-RICH REPEAT-CONTAINING PROTEIN 46"/>
    <property type="match status" value="1"/>
</dbReference>
<feature type="region of interest" description="Disordered" evidence="7">
    <location>
        <begin position="364"/>
        <end position="444"/>
    </location>
</feature>
<dbReference type="InterPro" id="IPR050576">
    <property type="entry name" value="Cilia_flagella_integrity"/>
</dbReference>
<keyword evidence="4" id="KW-0969">Cilium</keyword>
<accession>A0A024U865</accession>
<feature type="coiled-coil region" evidence="6">
    <location>
        <begin position="1177"/>
        <end position="1320"/>
    </location>
</feature>